<reference evidence="2" key="1">
    <citation type="submission" date="2012-06" db="EMBL/GenBank/DDBJ databases">
        <title>Complete sequence of chromosome of Desulfomonile tiedjei DSM 6799.</title>
        <authorList>
            <person name="Lucas S."/>
            <person name="Copeland A."/>
            <person name="Lapidus A."/>
            <person name="Glavina del Rio T."/>
            <person name="Dalin E."/>
            <person name="Tice H."/>
            <person name="Bruce D."/>
            <person name="Goodwin L."/>
            <person name="Pitluck S."/>
            <person name="Peters L."/>
            <person name="Ovchinnikova G."/>
            <person name="Zeytun A."/>
            <person name="Lu M."/>
            <person name="Kyrpides N."/>
            <person name="Mavromatis K."/>
            <person name="Ivanova N."/>
            <person name="Brettin T."/>
            <person name="Detter J.C."/>
            <person name="Han C."/>
            <person name="Larimer F."/>
            <person name="Land M."/>
            <person name="Hauser L."/>
            <person name="Markowitz V."/>
            <person name="Cheng J.-F."/>
            <person name="Hugenholtz P."/>
            <person name="Woyke T."/>
            <person name="Wu D."/>
            <person name="Spring S."/>
            <person name="Schroeder M."/>
            <person name="Brambilla E."/>
            <person name="Klenk H.-P."/>
            <person name="Eisen J.A."/>
        </authorList>
    </citation>
    <scope>NUCLEOTIDE SEQUENCE [LARGE SCALE GENOMIC DNA]</scope>
    <source>
        <strain evidence="2">ATCC 49306 / DSM 6799 / DCB-1</strain>
    </source>
</reference>
<accession>I4C6U9</accession>
<protein>
    <submittedName>
        <fullName evidence="1">Uncharacterized protein</fullName>
    </submittedName>
</protein>
<dbReference type="EMBL" id="CP003360">
    <property type="protein sequence ID" value="AFM25290.1"/>
    <property type="molecule type" value="Genomic_DNA"/>
</dbReference>
<dbReference type="KEGG" id="dti:Desti_2610"/>
<evidence type="ECO:0000313" key="1">
    <source>
        <dbReference type="EMBL" id="AFM25290.1"/>
    </source>
</evidence>
<dbReference type="AlphaFoldDB" id="I4C6U9"/>
<dbReference type="STRING" id="706587.Desti_2610"/>
<organism evidence="1 2">
    <name type="scientific">Desulfomonile tiedjei (strain ATCC 49306 / DSM 6799 / DCB-1)</name>
    <dbReference type="NCBI Taxonomy" id="706587"/>
    <lineage>
        <taxon>Bacteria</taxon>
        <taxon>Pseudomonadati</taxon>
        <taxon>Thermodesulfobacteriota</taxon>
        <taxon>Desulfomonilia</taxon>
        <taxon>Desulfomonilales</taxon>
        <taxon>Desulfomonilaceae</taxon>
        <taxon>Desulfomonile</taxon>
    </lineage>
</organism>
<sequence>MLSCEQPEATSSILGGASGDCHVAPLLAMTSVEFVAEWWIPMLLVQVFHPHAGRVPLPTRKVELGHPYFDAYALNPPL</sequence>
<dbReference type="HOGENOM" id="CLU_2616276_0_0_7"/>
<proteinExistence type="predicted"/>
<gene>
    <name evidence="1" type="ordered locus">Desti_2610</name>
</gene>
<keyword evidence="2" id="KW-1185">Reference proteome</keyword>
<dbReference type="Proteomes" id="UP000006055">
    <property type="component" value="Chromosome"/>
</dbReference>
<evidence type="ECO:0000313" key="2">
    <source>
        <dbReference type="Proteomes" id="UP000006055"/>
    </source>
</evidence>
<name>I4C6U9_DESTA</name>